<sequence>ILFIFTPLSFERSSSCSGVIISVSPHQRGKHWTRVSLLLELISSAYPVPVPVAETRVQCFPLFIQITWKNMPNLSLNSGFNLYRLFSFIFPPLSHERPFSCSGLIIPARPHRREAMDSSFTLIR</sequence>
<dbReference type="EMBL" id="NIRI02000076">
    <property type="protein sequence ID" value="KAG5441922.1"/>
    <property type="molecule type" value="Genomic_DNA"/>
</dbReference>
<evidence type="ECO:0000313" key="1">
    <source>
        <dbReference type="EMBL" id="KAG5441922.1"/>
    </source>
</evidence>
<dbReference type="AlphaFoldDB" id="A0A3R7FJT0"/>
<proteinExistence type="predicted"/>
<keyword evidence="2" id="KW-1185">Reference proteome</keyword>
<reference evidence="1 2" key="1">
    <citation type="journal article" date="2018" name="Biotechnol. Adv.">
        <title>Improved genomic resources and new bioinformatic workflow for the carcinogenic parasite Clonorchis sinensis: Biotechnological implications.</title>
        <authorList>
            <person name="Wang D."/>
            <person name="Korhonen P.K."/>
            <person name="Gasser R.B."/>
            <person name="Young N.D."/>
        </authorList>
    </citation>
    <scope>NUCLEOTIDE SEQUENCE [LARGE SCALE GENOMIC DNA]</scope>
    <source>
        <strain evidence="1">Cs-k2</strain>
    </source>
</reference>
<reference evidence="1 2" key="2">
    <citation type="journal article" date="2021" name="Genomics">
        <title>High-quality reference genome for Clonorchis sinensis.</title>
        <authorList>
            <person name="Young N.D."/>
            <person name="Stroehlein A.J."/>
            <person name="Kinkar L."/>
            <person name="Wang T."/>
            <person name="Sohn W.M."/>
            <person name="Chang B.C.H."/>
            <person name="Kaur P."/>
            <person name="Weisz D."/>
            <person name="Dudchenko O."/>
            <person name="Aiden E.L."/>
            <person name="Korhonen P.K."/>
            <person name="Gasser R.B."/>
        </authorList>
    </citation>
    <scope>NUCLEOTIDE SEQUENCE [LARGE SCALE GENOMIC DNA]</scope>
    <source>
        <strain evidence="1">Cs-k2</strain>
    </source>
</reference>
<dbReference type="Proteomes" id="UP000286415">
    <property type="component" value="Unassembled WGS sequence"/>
</dbReference>
<evidence type="ECO:0000313" key="2">
    <source>
        <dbReference type="Proteomes" id="UP000286415"/>
    </source>
</evidence>
<gene>
    <name evidence="1" type="ORF">CSKR_106367</name>
</gene>
<dbReference type="InParanoid" id="A0A3R7FJT0"/>
<organism evidence="1 2">
    <name type="scientific">Clonorchis sinensis</name>
    <name type="common">Chinese liver fluke</name>
    <dbReference type="NCBI Taxonomy" id="79923"/>
    <lineage>
        <taxon>Eukaryota</taxon>
        <taxon>Metazoa</taxon>
        <taxon>Spiralia</taxon>
        <taxon>Lophotrochozoa</taxon>
        <taxon>Platyhelminthes</taxon>
        <taxon>Trematoda</taxon>
        <taxon>Digenea</taxon>
        <taxon>Opisthorchiida</taxon>
        <taxon>Opisthorchiata</taxon>
        <taxon>Opisthorchiidae</taxon>
        <taxon>Clonorchis</taxon>
    </lineage>
</organism>
<comment type="caution">
    <text evidence="1">The sequence shown here is derived from an EMBL/GenBank/DDBJ whole genome shotgun (WGS) entry which is preliminary data.</text>
</comment>
<feature type="non-terminal residue" evidence="1">
    <location>
        <position position="1"/>
    </location>
</feature>
<feature type="non-terminal residue" evidence="1">
    <location>
        <position position="124"/>
    </location>
</feature>
<protein>
    <submittedName>
        <fullName evidence="1">Uncharacterized protein</fullName>
    </submittedName>
</protein>
<accession>A0A3R7FJT0</accession>
<name>A0A3R7FJT0_CLOSI</name>